<evidence type="ECO:0000256" key="2">
    <source>
        <dbReference type="ARBA" id="ARBA00022723"/>
    </source>
</evidence>
<name>A0A1V8T486_9PEZI</name>
<keyword evidence="4" id="KW-0805">Transcription regulation</keyword>
<comment type="subcellular location">
    <subcellularLocation>
        <location evidence="1">Nucleus</location>
    </subcellularLocation>
</comment>
<dbReference type="Pfam" id="PF04082">
    <property type="entry name" value="Fungal_trans"/>
    <property type="match status" value="1"/>
</dbReference>
<sequence>MVLAIATASIYKYDWHMLPSAESHQARAMQAINAVLACGGLKSLQAILLLYQYRQGSSIKDNSASMWNLVGIAARICLELGLHREAAYPSKWVDDMTSDQLNRFVDQEVARRCFWCLIAMDRVTSNILGRPLAIQDDDVAEQLPSADRTTAFNPPSNSTAIGNRVAVFNAIIHLQTCLQDALRARDGLAQKLHDWLIDVKRIGLAVDLTSPTPERSCFLSETWYELLYANAKLMMWRPCPLLADLSHDQVSLQNIYDASVQSITVYSLLHKSRKISYSWITLQSAFLAGLSYIYSISRHLRAKRNMSASEPCLLSSEPTTLEIVNVSRACSNVLVAVAERWNALRHCHEVFDRLSDAVLADLIKLQTAQSISVGRNATSTSVPSPVTSIAGIVIAQQGPRHSFGLSTVNEGLETGNAARWHSGTQDGSYDSSNVNAGVNLTVDDDFLHCYDNLQTLYDHQQIEDPVMHLSQDWLGYLGNYEGSYMQGMQYGASSGVYGT</sequence>
<keyword evidence="10" id="KW-1185">Reference proteome</keyword>
<keyword evidence="2" id="KW-0479">Metal-binding</keyword>
<dbReference type="GO" id="GO:0000981">
    <property type="term" value="F:DNA-binding transcription factor activity, RNA polymerase II-specific"/>
    <property type="evidence" value="ECO:0007669"/>
    <property type="project" value="TreeGrafter"/>
</dbReference>
<evidence type="ECO:0000313" key="9">
    <source>
        <dbReference type="EMBL" id="OQO06223.1"/>
    </source>
</evidence>
<dbReference type="GO" id="GO:0005634">
    <property type="term" value="C:nucleus"/>
    <property type="evidence" value="ECO:0007669"/>
    <property type="project" value="UniProtKB-SubCell"/>
</dbReference>
<evidence type="ECO:0000256" key="5">
    <source>
        <dbReference type="ARBA" id="ARBA00023125"/>
    </source>
</evidence>
<dbReference type="PANTHER" id="PTHR47782">
    <property type="entry name" value="ZN(II)2CYS6 TRANSCRIPTION FACTOR (EUROFUNG)-RELATED"/>
    <property type="match status" value="1"/>
</dbReference>
<evidence type="ECO:0000256" key="1">
    <source>
        <dbReference type="ARBA" id="ARBA00004123"/>
    </source>
</evidence>
<dbReference type="OrthoDB" id="2399539at2759"/>
<comment type="caution">
    <text evidence="9">The sequence shown here is derived from an EMBL/GenBank/DDBJ whole genome shotgun (WGS) entry which is preliminary data.</text>
</comment>
<evidence type="ECO:0000256" key="3">
    <source>
        <dbReference type="ARBA" id="ARBA00022833"/>
    </source>
</evidence>
<dbReference type="GO" id="GO:0008270">
    <property type="term" value="F:zinc ion binding"/>
    <property type="evidence" value="ECO:0007669"/>
    <property type="project" value="InterPro"/>
</dbReference>
<keyword evidence="7" id="KW-0539">Nucleus</keyword>
<proteinExistence type="predicted"/>
<dbReference type="InterPro" id="IPR052202">
    <property type="entry name" value="Yeast_MetPath_Reg"/>
</dbReference>
<dbReference type="GO" id="GO:0006351">
    <property type="term" value="P:DNA-templated transcription"/>
    <property type="evidence" value="ECO:0007669"/>
    <property type="project" value="InterPro"/>
</dbReference>
<protein>
    <recommendedName>
        <fullName evidence="8">Xylanolytic transcriptional activator regulatory domain-containing protein</fullName>
    </recommendedName>
</protein>
<organism evidence="9 10">
    <name type="scientific">Cryoendolithus antarcticus</name>
    <dbReference type="NCBI Taxonomy" id="1507870"/>
    <lineage>
        <taxon>Eukaryota</taxon>
        <taxon>Fungi</taxon>
        <taxon>Dikarya</taxon>
        <taxon>Ascomycota</taxon>
        <taxon>Pezizomycotina</taxon>
        <taxon>Dothideomycetes</taxon>
        <taxon>Dothideomycetidae</taxon>
        <taxon>Cladosporiales</taxon>
        <taxon>Cladosporiaceae</taxon>
        <taxon>Cryoendolithus</taxon>
    </lineage>
</organism>
<dbReference type="InterPro" id="IPR007219">
    <property type="entry name" value="XnlR_reg_dom"/>
</dbReference>
<dbReference type="InParanoid" id="A0A1V8T486"/>
<dbReference type="SMART" id="SM00906">
    <property type="entry name" value="Fungal_trans"/>
    <property type="match status" value="1"/>
</dbReference>
<evidence type="ECO:0000256" key="7">
    <source>
        <dbReference type="ARBA" id="ARBA00023242"/>
    </source>
</evidence>
<dbReference type="Proteomes" id="UP000192596">
    <property type="component" value="Unassembled WGS sequence"/>
</dbReference>
<dbReference type="EMBL" id="NAJO01000017">
    <property type="protein sequence ID" value="OQO06223.1"/>
    <property type="molecule type" value="Genomic_DNA"/>
</dbReference>
<dbReference type="PANTHER" id="PTHR47782:SF1">
    <property type="entry name" value="PYRIMIDINE PATHWAY REGULATORY PROTEIN 1"/>
    <property type="match status" value="1"/>
</dbReference>
<keyword evidence="5" id="KW-0238">DNA-binding</keyword>
<keyword evidence="6" id="KW-0804">Transcription</keyword>
<evidence type="ECO:0000256" key="6">
    <source>
        <dbReference type="ARBA" id="ARBA00023163"/>
    </source>
</evidence>
<keyword evidence="3" id="KW-0862">Zinc</keyword>
<dbReference type="AlphaFoldDB" id="A0A1V8T486"/>
<accession>A0A1V8T486</accession>
<evidence type="ECO:0000313" key="10">
    <source>
        <dbReference type="Proteomes" id="UP000192596"/>
    </source>
</evidence>
<evidence type="ECO:0000259" key="8">
    <source>
        <dbReference type="SMART" id="SM00906"/>
    </source>
</evidence>
<dbReference type="CDD" id="cd12148">
    <property type="entry name" value="fungal_TF_MHR"/>
    <property type="match status" value="1"/>
</dbReference>
<evidence type="ECO:0000256" key="4">
    <source>
        <dbReference type="ARBA" id="ARBA00023015"/>
    </source>
</evidence>
<dbReference type="GO" id="GO:0045944">
    <property type="term" value="P:positive regulation of transcription by RNA polymerase II"/>
    <property type="evidence" value="ECO:0007669"/>
    <property type="project" value="TreeGrafter"/>
</dbReference>
<dbReference type="STRING" id="1507870.A0A1V8T486"/>
<feature type="domain" description="Xylanolytic transcriptional activator regulatory" evidence="8">
    <location>
        <begin position="66"/>
        <end position="150"/>
    </location>
</feature>
<gene>
    <name evidence="9" type="ORF">B0A48_08811</name>
</gene>
<dbReference type="GO" id="GO:0043565">
    <property type="term" value="F:sequence-specific DNA binding"/>
    <property type="evidence" value="ECO:0007669"/>
    <property type="project" value="TreeGrafter"/>
</dbReference>
<reference evidence="10" key="1">
    <citation type="submission" date="2017-03" db="EMBL/GenBank/DDBJ databases">
        <title>Genomes of endolithic fungi from Antarctica.</title>
        <authorList>
            <person name="Coleine C."/>
            <person name="Masonjones S."/>
            <person name="Stajich J.E."/>
        </authorList>
    </citation>
    <scope>NUCLEOTIDE SEQUENCE [LARGE SCALE GENOMIC DNA]</scope>
    <source>
        <strain evidence="10">CCFEE 5527</strain>
    </source>
</reference>